<accession>A0AAE0ZJS3</accession>
<keyword evidence="2" id="KW-1185">Reference proteome</keyword>
<dbReference type="Proteomes" id="UP001283361">
    <property type="component" value="Unassembled WGS sequence"/>
</dbReference>
<dbReference type="EMBL" id="JAWDGP010003786">
    <property type="protein sequence ID" value="KAK3770753.1"/>
    <property type="molecule type" value="Genomic_DNA"/>
</dbReference>
<protein>
    <submittedName>
        <fullName evidence="1">Uncharacterized protein</fullName>
    </submittedName>
</protein>
<evidence type="ECO:0000313" key="2">
    <source>
        <dbReference type="Proteomes" id="UP001283361"/>
    </source>
</evidence>
<proteinExistence type="predicted"/>
<organism evidence="1 2">
    <name type="scientific">Elysia crispata</name>
    <name type="common">lettuce slug</name>
    <dbReference type="NCBI Taxonomy" id="231223"/>
    <lineage>
        <taxon>Eukaryota</taxon>
        <taxon>Metazoa</taxon>
        <taxon>Spiralia</taxon>
        <taxon>Lophotrochozoa</taxon>
        <taxon>Mollusca</taxon>
        <taxon>Gastropoda</taxon>
        <taxon>Heterobranchia</taxon>
        <taxon>Euthyneura</taxon>
        <taxon>Panpulmonata</taxon>
        <taxon>Sacoglossa</taxon>
        <taxon>Placobranchoidea</taxon>
        <taxon>Plakobranchidae</taxon>
        <taxon>Elysia</taxon>
    </lineage>
</organism>
<sequence length="190" mass="20594">MCLVYNNTPVSPPRCIKASSLVCLMYGRMNPDSFPQRISDCRSSVPWLGVPDINPKYISGQAICPLRFYHSLTGCLQLSTLECLNGSGRVIKSANKRRCLVPGLCPDNALGGLVCYHKTGLSAASLERVELATIPGSTCRCFVCAASVGGRPDGDQAQVMTGDLIFRACFTRHGLSRHQQVNVEQGWSGR</sequence>
<gene>
    <name evidence="1" type="ORF">RRG08_036355</name>
</gene>
<comment type="caution">
    <text evidence="1">The sequence shown here is derived from an EMBL/GenBank/DDBJ whole genome shotgun (WGS) entry which is preliminary data.</text>
</comment>
<dbReference type="AlphaFoldDB" id="A0AAE0ZJS3"/>
<name>A0AAE0ZJS3_9GAST</name>
<evidence type="ECO:0000313" key="1">
    <source>
        <dbReference type="EMBL" id="KAK3770753.1"/>
    </source>
</evidence>
<reference evidence="1" key="1">
    <citation type="journal article" date="2023" name="G3 (Bethesda)">
        <title>A reference genome for the long-term kleptoplast-retaining sea slug Elysia crispata morphotype clarki.</title>
        <authorList>
            <person name="Eastman K.E."/>
            <person name="Pendleton A.L."/>
            <person name="Shaikh M.A."/>
            <person name="Suttiyut T."/>
            <person name="Ogas R."/>
            <person name="Tomko P."/>
            <person name="Gavelis G."/>
            <person name="Widhalm J.R."/>
            <person name="Wisecaver J.H."/>
        </authorList>
    </citation>
    <scope>NUCLEOTIDE SEQUENCE</scope>
    <source>
        <strain evidence="1">ECLA1</strain>
    </source>
</reference>